<reference evidence="1 2" key="1">
    <citation type="submission" date="2023-12" db="EMBL/GenBank/DDBJ databases">
        <authorList>
            <person name="Manesh M.J.H."/>
            <person name="Bing R.G."/>
            <person name="Willard D.J."/>
            <person name="Kelly R.M."/>
        </authorList>
    </citation>
    <scope>NUCLEOTIDE SEQUENCE [LARGE SCALE GENOMIC DNA]</scope>
    <source>
        <strain evidence="1 2">DSM 8977</strain>
    </source>
</reference>
<dbReference type="RefSeq" id="WP_235375252.1">
    <property type="nucleotide sequence ID" value="NZ_CP139957.1"/>
</dbReference>
<evidence type="ECO:0000313" key="2">
    <source>
        <dbReference type="Proteomes" id="UP001322744"/>
    </source>
</evidence>
<organism evidence="1 2">
    <name type="scientific">Anaerocellum danielii</name>
    <dbReference type="NCBI Taxonomy" id="1387557"/>
    <lineage>
        <taxon>Bacteria</taxon>
        <taxon>Bacillati</taxon>
        <taxon>Bacillota</taxon>
        <taxon>Bacillota incertae sedis</taxon>
        <taxon>Caldicellulosiruptorales</taxon>
        <taxon>Caldicellulosiruptoraceae</taxon>
        <taxon>Anaerocellum</taxon>
    </lineage>
</organism>
<protein>
    <submittedName>
        <fullName evidence="1">Transposase</fullName>
    </submittedName>
</protein>
<evidence type="ECO:0000313" key="1">
    <source>
        <dbReference type="EMBL" id="WPX08319.1"/>
    </source>
</evidence>
<accession>A0ABZ0TXY9</accession>
<proteinExistence type="predicted"/>
<dbReference type="Proteomes" id="UP001322744">
    <property type="component" value="Chromosome"/>
</dbReference>
<gene>
    <name evidence="1" type="ORF">SOJ16_002193</name>
</gene>
<name>A0ABZ0TXY9_9FIRM</name>
<keyword evidence="2" id="KW-1185">Reference proteome</keyword>
<dbReference type="EMBL" id="CP139957">
    <property type="protein sequence ID" value="WPX08319.1"/>
    <property type="molecule type" value="Genomic_DNA"/>
</dbReference>
<sequence>MIEQRKFVLNSWAKDFAEIIFPTINERWFSVLYGDNPPSRPNSPANAIIVALILNLTDDELLASILCDVRFQYALHTTSFKSKPFSDRTFRRFRERLYLYNLETGRDLLHEEMEAMANVFVKYFDIGPSVKRMDSIMVLSSCKKCPD</sequence>